<reference evidence="1 2" key="1">
    <citation type="submission" date="2024-11" db="EMBL/GenBank/DDBJ databases">
        <title>Adaptive evolution of stress response genes in parasites aligns with host niche diversity.</title>
        <authorList>
            <person name="Hahn C."/>
            <person name="Resl P."/>
        </authorList>
    </citation>
    <scope>NUCLEOTIDE SEQUENCE [LARGE SCALE GENOMIC DNA]</scope>
    <source>
        <strain evidence="1">EGGRZ-B1_66</strain>
        <tissue evidence="1">Body</tissue>
    </source>
</reference>
<dbReference type="InterPro" id="IPR036378">
    <property type="entry name" value="FAS1_dom_sf"/>
</dbReference>
<dbReference type="EMBL" id="JBJKFK010000016">
    <property type="protein sequence ID" value="KAL3321003.1"/>
    <property type="molecule type" value="Genomic_DNA"/>
</dbReference>
<gene>
    <name evidence="1" type="ORF">Ciccas_000325</name>
</gene>
<evidence type="ECO:0000313" key="1">
    <source>
        <dbReference type="EMBL" id="KAL3321003.1"/>
    </source>
</evidence>
<organism evidence="1 2">
    <name type="scientific">Cichlidogyrus casuarinus</name>
    <dbReference type="NCBI Taxonomy" id="1844966"/>
    <lineage>
        <taxon>Eukaryota</taxon>
        <taxon>Metazoa</taxon>
        <taxon>Spiralia</taxon>
        <taxon>Lophotrochozoa</taxon>
        <taxon>Platyhelminthes</taxon>
        <taxon>Monogenea</taxon>
        <taxon>Monopisthocotylea</taxon>
        <taxon>Dactylogyridea</taxon>
        <taxon>Ancyrocephalidae</taxon>
        <taxon>Cichlidogyrus</taxon>
    </lineage>
</organism>
<accession>A0ABD2QNA8</accession>
<protein>
    <submittedName>
        <fullName evidence="1">Uncharacterized protein</fullName>
    </submittedName>
</protein>
<dbReference type="Gene3D" id="2.30.180.10">
    <property type="entry name" value="FAS1 domain"/>
    <property type="match status" value="1"/>
</dbReference>
<proteinExistence type="predicted"/>
<dbReference type="Proteomes" id="UP001626550">
    <property type="component" value="Unassembled WGS sequence"/>
</dbReference>
<evidence type="ECO:0000313" key="2">
    <source>
        <dbReference type="Proteomes" id="UP001626550"/>
    </source>
</evidence>
<sequence>MLGSCSRKQLQHVPEELHNTTEIILNYTMKQLISSLVRSSDFIESVKNASHSQERDPHFDIEGSSVLTIVDDPLPKWPQIDPAAEEARQLKSLFPNNVETADIGLNLNSGQKLCTQCSVRSYHSHSVGTVHAGLQTEQRASFAHNAVDPSRWQLSVKGCNPTTGQSCRTLFAPVNQPSGISSSNPDYLDYYILKNVYKDLNSWVSTGDDMTHVESWSTSAYKMTPNFYFFAKHNPTNQYFINQRKVEPEEKVASNGKFFALNAPLAMNIRVDNLRKILKDLPNVSKTLALLDKLTEQDTAFVHTDTYLEDFGTIFIVTDSGWNKLPASVYNELAADVEAMKKFFSNHFAKKQILFHEWSQFVPSIAFSVGRATNTPTSARIQQIGSQGEE</sequence>
<dbReference type="SUPFAM" id="SSF82153">
    <property type="entry name" value="FAS1 domain"/>
    <property type="match status" value="1"/>
</dbReference>
<keyword evidence="2" id="KW-1185">Reference proteome</keyword>
<name>A0ABD2QNA8_9PLAT</name>
<comment type="caution">
    <text evidence="1">The sequence shown here is derived from an EMBL/GenBank/DDBJ whole genome shotgun (WGS) entry which is preliminary data.</text>
</comment>
<dbReference type="AlphaFoldDB" id="A0ABD2QNA8"/>